<name>A0A081NT02_9BACL</name>
<dbReference type="RefSeq" id="WP_036694054.1">
    <property type="nucleotide sequence ID" value="NZ_JNVM01000076.1"/>
</dbReference>
<protein>
    <submittedName>
        <fullName evidence="1">Uncharacterized protein</fullName>
    </submittedName>
</protein>
<dbReference type="AlphaFoldDB" id="A0A081NT02"/>
<organism evidence="1 2">
    <name type="scientific">Paenibacillus tyrfis</name>
    <dbReference type="NCBI Taxonomy" id="1501230"/>
    <lineage>
        <taxon>Bacteria</taxon>
        <taxon>Bacillati</taxon>
        <taxon>Bacillota</taxon>
        <taxon>Bacilli</taxon>
        <taxon>Bacillales</taxon>
        <taxon>Paenibacillaceae</taxon>
        <taxon>Paenibacillus</taxon>
    </lineage>
</organism>
<sequence length="101" mass="11690">MLNEQFDISNPESDVALEIVKQIIGDMQGRYVVDSIILSVNDRAEVETKVGMFETWRKIASQQLYHNKLVGKLYEPKSEEEIKLMSLGKILELRDMYLGRL</sequence>
<dbReference type="EMBL" id="JNVM01000076">
    <property type="protein sequence ID" value="KEQ21575.1"/>
    <property type="molecule type" value="Genomic_DNA"/>
</dbReference>
<evidence type="ECO:0000313" key="2">
    <source>
        <dbReference type="Proteomes" id="UP000028123"/>
    </source>
</evidence>
<comment type="caution">
    <text evidence="1">The sequence shown here is derived from an EMBL/GenBank/DDBJ whole genome shotgun (WGS) entry which is preliminary data.</text>
</comment>
<proteinExistence type="predicted"/>
<keyword evidence="2" id="KW-1185">Reference proteome</keyword>
<dbReference type="Proteomes" id="UP000028123">
    <property type="component" value="Unassembled WGS sequence"/>
</dbReference>
<gene>
    <name evidence="1" type="ORF">ET33_35425</name>
</gene>
<accession>A0A081NT02</accession>
<evidence type="ECO:0000313" key="1">
    <source>
        <dbReference type="EMBL" id="KEQ21575.1"/>
    </source>
</evidence>
<reference evidence="1 2" key="1">
    <citation type="submission" date="2014-06" db="EMBL/GenBank/DDBJ databases">
        <title>Draft genome sequence of Paenibacillus sp. MSt1.</title>
        <authorList>
            <person name="Aw Y.K."/>
            <person name="Ong K.S."/>
            <person name="Gan H.M."/>
            <person name="Lee S.M."/>
        </authorList>
    </citation>
    <scope>NUCLEOTIDE SEQUENCE [LARGE SCALE GENOMIC DNA]</scope>
    <source>
        <strain evidence="1 2">MSt1</strain>
    </source>
</reference>